<evidence type="ECO:0000256" key="7">
    <source>
        <dbReference type="ARBA" id="ARBA00023038"/>
    </source>
</evidence>
<comment type="subcellular location">
    <subcellularLocation>
        <location evidence="1">Cytoplasm</location>
    </subcellularLocation>
</comment>
<sequence>MDLQNRMSKVTISHEYGAGVPCLKCKDKCEGFDLHYWRKICRNCKCGPEEHDLPLGEFQQRKVGRLLDSVPNLSIAGRIESCLQQQQAVLPGSSTSNRALSINARPPISGADSPSSAPVNHTSKRVPGTATASSTVSISNSSTQTQPLPFEWVPSGIAKHMAARYMELLPSNKRPTPGTDGAHYRRRQLARQLPAHDEDPSHCHELSPAEVKRMESFVIEYKAKALGIASVCQVGASNWAGEPPDGSKGELQSEVSVGIDTGVGDSGKVKVPGTEGQEIGVVEGHAGQNHGQRVSTSLFVQLGKKQRGEEVRPNAIKTPENVKKAAAGVGTKEVPETSSKLAGNIKAGLGQGRLGIDIPSQGSANSLHREEDSKRYKDDNNVSLKEEKGHLARTSYGFDTKKHEAGSLLKTDGENVKVAGQSPMTGMGATKIQGKIAGSAVMPGECFVAQQDQSTGRNQDTQATMAASDWKKRPQTEISQTVDSGSDPVRKTAGGIHIGDNGIGKKAETLVEAGKGNAFESVKEIKQPSSKALEEPYLHQEYSCKKCKEQLQPGELAVFAERAGPNSLWHPACFVCSRCTELLVDLIYFWKGGKLYCGRHYGESELSRCAGCDELIFSKKYTKAEDQFWHLKHFCCFECDCVLADSSYVMENSKPVCVPCYTKKYAQCCQACQNAIAPDAQHVSFGNFSWHASPSCFRCSGCGCSLCGERFLPHQTMLFCSVTCKKSLVS</sequence>
<accession>A0A8C4N858</accession>
<dbReference type="PROSITE" id="PS51303">
    <property type="entry name" value="PET"/>
    <property type="match status" value="1"/>
</dbReference>
<evidence type="ECO:0000313" key="13">
    <source>
        <dbReference type="Proteomes" id="UP000694388"/>
    </source>
</evidence>
<name>A0A8C4N858_EPTBU</name>
<dbReference type="FunFam" id="2.10.110.10:FF:000005">
    <property type="entry name" value="Testin isoform 1"/>
    <property type="match status" value="1"/>
</dbReference>
<dbReference type="Pfam" id="PF00412">
    <property type="entry name" value="LIM"/>
    <property type="match status" value="2"/>
</dbReference>
<evidence type="ECO:0000256" key="2">
    <source>
        <dbReference type="ARBA" id="ARBA00008268"/>
    </source>
</evidence>
<keyword evidence="13" id="KW-1185">Reference proteome</keyword>
<dbReference type="Ensembl" id="ENSEBUT00000004132.1">
    <property type="protein sequence ID" value="ENSEBUP00000003744.1"/>
    <property type="gene ID" value="ENSEBUG00000002690.1"/>
</dbReference>
<dbReference type="Gene3D" id="2.10.110.10">
    <property type="entry name" value="Cysteine Rich Protein"/>
    <property type="match status" value="3"/>
</dbReference>
<dbReference type="SMART" id="SM00132">
    <property type="entry name" value="LIM"/>
    <property type="match status" value="3"/>
</dbReference>
<dbReference type="Proteomes" id="UP000694388">
    <property type="component" value="Unplaced"/>
</dbReference>
<feature type="region of interest" description="Disordered" evidence="9">
    <location>
        <begin position="466"/>
        <end position="497"/>
    </location>
</feature>
<evidence type="ECO:0000259" key="11">
    <source>
        <dbReference type="PROSITE" id="PS51303"/>
    </source>
</evidence>
<dbReference type="GeneTree" id="ENSGT00940000155993"/>
<comment type="similarity">
    <text evidence="2">Belongs to the prickle / espinas / testin family.</text>
</comment>
<evidence type="ECO:0000256" key="1">
    <source>
        <dbReference type="ARBA" id="ARBA00004496"/>
    </source>
</evidence>
<dbReference type="PANTHER" id="PTHR24211">
    <property type="entry name" value="LIM DOMAIN-CONTAINING PROTEIN"/>
    <property type="match status" value="1"/>
</dbReference>
<dbReference type="SUPFAM" id="SSF57716">
    <property type="entry name" value="Glucocorticoid receptor-like (DNA-binding domain)"/>
    <property type="match status" value="2"/>
</dbReference>
<keyword evidence="5" id="KW-0677">Repeat</keyword>
<evidence type="ECO:0000256" key="3">
    <source>
        <dbReference type="ARBA" id="ARBA00022490"/>
    </source>
</evidence>
<dbReference type="InterPro" id="IPR010442">
    <property type="entry name" value="PET_domain"/>
</dbReference>
<reference evidence="12" key="2">
    <citation type="submission" date="2025-09" db="UniProtKB">
        <authorList>
            <consortium name="Ensembl"/>
        </authorList>
    </citation>
    <scope>IDENTIFICATION</scope>
</reference>
<dbReference type="CDD" id="cd09829">
    <property type="entry name" value="PET_testin"/>
    <property type="match status" value="1"/>
</dbReference>
<dbReference type="PROSITE" id="PS50023">
    <property type="entry name" value="LIM_DOMAIN_2"/>
    <property type="match status" value="2"/>
</dbReference>
<dbReference type="GO" id="GO:0008270">
    <property type="term" value="F:zinc ion binding"/>
    <property type="evidence" value="ECO:0007669"/>
    <property type="project" value="InterPro"/>
</dbReference>
<dbReference type="InterPro" id="IPR001781">
    <property type="entry name" value="Znf_LIM"/>
</dbReference>
<dbReference type="PANTHER" id="PTHR24211:SF22">
    <property type="entry name" value="TESTIN"/>
    <property type="match status" value="1"/>
</dbReference>
<evidence type="ECO:0000259" key="10">
    <source>
        <dbReference type="PROSITE" id="PS50023"/>
    </source>
</evidence>
<dbReference type="FunFam" id="2.10.110.10:FF:000035">
    <property type="entry name" value="prickle-like protein 2 isoform X1"/>
    <property type="match status" value="1"/>
</dbReference>
<feature type="domain" description="PET" evidence="11">
    <location>
        <begin position="131"/>
        <end position="238"/>
    </location>
</feature>
<keyword evidence="4 8" id="KW-0479">Metal-binding</keyword>
<proteinExistence type="inferred from homology"/>
<feature type="domain" description="LIM zinc-binding" evidence="10">
    <location>
        <begin position="607"/>
        <end position="667"/>
    </location>
</feature>
<dbReference type="InterPro" id="IPR047120">
    <property type="entry name" value="Pk/Esn/Tes"/>
</dbReference>
<dbReference type="GO" id="GO:0005737">
    <property type="term" value="C:cytoplasm"/>
    <property type="evidence" value="ECO:0007669"/>
    <property type="project" value="UniProtKB-SubCell"/>
</dbReference>
<dbReference type="InterPro" id="IPR033724">
    <property type="entry name" value="PET_testin"/>
</dbReference>
<dbReference type="PROSITE" id="PS00478">
    <property type="entry name" value="LIM_DOMAIN_1"/>
    <property type="match status" value="1"/>
</dbReference>
<evidence type="ECO:0000256" key="4">
    <source>
        <dbReference type="ARBA" id="ARBA00022723"/>
    </source>
</evidence>
<feature type="region of interest" description="Disordered" evidence="9">
    <location>
        <begin position="93"/>
        <end position="148"/>
    </location>
</feature>
<keyword evidence="6 8" id="KW-0862">Zinc</keyword>
<keyword evidence="3" id="KW-0963">Cytoplasm</keyword>
<feature type="region of interest" description="Disordered" evidence="9">
    <location>
        <begin position="354"/>
        <end position="376"/>
    </location>
</feature>
<feature type="compositionally biased region" description="Low complexity" evidence="9">
    <location>
        <begin position="129"/>
        <end position="146"/>
    </location>
</feature>
<keyword evidence="7 8" id="KW-0440">LIM domain</keyword>
<evidence type="ECO:0000313" key="12">
    <source>
        <dbReference type="Ensembl" id="ENSEBUP00000003744.1"/>
    </source>
</evidence>
<reference evidence="12" key="1">
    <citation type="submission" date="2025-08" db="UniProtKB">
        <authorList>
            <consortium name="Ensembl"/>
        </authorList>
    </citation>
    <scope>IDENTIFICATION</scope>
</reference>
<dbReference type="Pfam" id="PF06297">
    <property type="entry name" value="PET"/>
    <property type="match status" value="1"/>
</dbReference>
<dbReference type="AlphaFoldDB" id="A0A8C4N858"/>
<feature type="domain" description="LIM zinc-binding" evidence="10">
    <location>
        <begin position="542"/>
        <end position="605"/>
    </location>
</feature>
<evidence type="ECO:0000256" key="5">
    <source>
        <dbReference type="ARBA" id="ARBA00022737"/>
    </source>
</evidence>
<feature type="compositionally biased region" description="Polar residues" evidence="9">
    <location>
        <begin position="112"/>
        <end position="121"/>
    </location>
</feature>
<feature type="compositionally biased region" description="Basic and acidic residues" evidence="9">
    <location>
        <begin position="367"/>
        <end position="376"/>
    </location>
</feature>
<evidence type="ECO:0000256" key="8">
    <source>
        <dbReference type="PROSITE-ProRule" id="PRU00125"/>
    </source>
</evidence>
<organism evidence="12 13">
    <name type="scientific">Eptatretus burgeri</name>
    <name type="common">Inshore hagfish</name>
    <dbReference type="NCBI Taxonomy" id="7764"/>
    <lineage>
        <taxon>Eukaryota</taxon>
        <taxon>Metazoa</taxon>
        <taxon>Chordata</taxon>
        <taxon>Craniata</taxon>
        <taxon>Vertebrata</taxon>
        <taxon>Cyclostomata</taxon>
        <taxon>Myxini</taxon>
        <taxon>Myxiniformes</taxon>
        <taxon>Myxinidae</taxon>
        <taxon>Eptatretinae</taxon>
        <taxon>Eptatretus</taxon>
    </lineage>
</organism>
<protein>
    <submittedName>
        <fullName evidence="12">Testis derived transcript (3 LIM domains)</fullName>
    </submittedName>
</protein>
<dbReference type="CDD" id="cd09340">
    <property type="entry name" value="LIM1_Testin_like"/>
    <property type="match status" value="1"/>
</dbReference>
<evidence type="ECO:0000256" key="6">
    <source>
        <dbReference type="ARBA" id="ARBA00022833"/>
    </source>
</evidence>
<evidence type="ECO:0000256" key="9">
    <source>
        <dbReference type="SAM" id="MobiDB-lite"/>
    </source>
</evidence>